<dbReference type="Gene3D" id="3.40.1590.10">
    <property type="entry name" value="NMB0488-like"/>
    <property type="match status" value="1"/>
</dbReference>
<evidence type="ECO:0008006" key="4">
    <source>
        <dbReference type="Google" id="ProtNLM"/>
    </source>
</evidence>
<feature type="region of interest" description="Disordered" evidence="1">
    <location>
        <begin position="1"/>
        <end position="32"/>
    </location>
</feature>
<sequence length="187" mass="20522">MSFEKALAQLKAQNARKPKPPAPPPPKERKEATVDAFRHFTHVFSQAVYGAAYGDPKGYTEYLDPSPTNADLGRALRAALAASRFITPDHPEWDAVVRPPTADEIRARENDLKRRAGVKTNKALYNGVGSVAVTLRDGQIELRPLRYLGRGAWEGIRGHEPIRLPESVSDTELGDAVTAAIEISRNS</sequence>
<dbReference type="Proteomes" id="UP000236742">
    <property type="component" value="Unassembled WGS sequence"/>
</dbReference>
<dbReference type="RefSeq" id="WP_104009018.1">
    <property type="nucleotide sequence ID" value="NZ_FNVD01000018.1"/>
</dbReference>
<evidence type="ECO:0000313" key="2">
    <source>
        <dbReference type="EMBL" id="SEG23162.1"/>
    </source>
</evidence>
<organism evidence="2 3">
    <name type="scientific">Jhaorihella thermophila</name>
    <dbReference type="NCBI Taxonomy" id="488547"/>
    <lineage>
        <taxon>Bacteria</taxon>
        <taxon>Pseudomonadati</taxon>
        <taxon>Pseudomonadota</taxon>
        <taxon>Alphaproteobacteria</taxon>
        <taxon>Rhodobacterales</taxon>
        <taxon>Paracoccaceae</taxon>
        <taxon>Jhaorihella</taxon>
    </lineage>
</organism>
<reference evidence="2 3" key="1">
    <citation type="submission" date="2016-10" db="EMBL/GenBank/DDBJ databases">
        <authorList>
            <person name="de Groot N.N."/>
        </authorList>
    </citation>
    <scope>NUCLEOTIDE SEQUENCE [LARGE SCALE GENOMIC DNA]</scope>
    <source>
        <strain evidence="2 3">DSM 23413</strain>
    </source>
</reference>
<proteinExistence type="predicted"/>
<dbReference type="InterPro" id="IPR037891">
    <property type="entry name" value="Cdil-like_sf"/>
</dbReference>
<dbReference type="AlphaFoldDB" id="A0A1H5YHH3"/>
<accession>A0A1H5YHH3</accession>
<dbReference type="OrthoDB" id="8448460at2"/>
<gene>
    <name evidence="2" type="ORF">SAMN05421751_11821</name>
</gene>
<evidence type="ECO:0000256" key="1">
    <source>
        <dbReference type="SAM" id="MobiDB-lite"/>
    </source>
</evidence>
<dbReference type="SUPFAM" id="SSF160207">
    <property type="entry name" value="NMB0488-like"/>
    <property type="match status" value="1"/>
</dbReference>
<keyword evidence="3" id="KW-1185">Reference proteome</keyword>
<evidence type="ECO:0000313" key="3">
    <source>
        <dbReference type="Proteomes" id="UP000236742"/>
    </source>
</evidence>
<dbReference type="EMBL" id="FNVD01000018">
    <property type="protein sequence ID" value="SEG23162.1"/>
    <property type="molecule type" value="Genomic_DNA"/>
</dbReference>
<protein>
    <recommendedName>
        <fullName evidence="4">DUF1436 domain-containing protein</fullName>
    </recommendedName>
</protein>
<name>A0A1H5YHH3_9RHOB</name>
<dbReference type="InterPro" id="IPR009888">
    <property type="entry name" value="CdiI_Proteobact"/>
</dbReference>
<dbReference type="Pfam" id="PF07262">
    <property type="entry name" value="CdiI"/>
    <property type="match status" value="1"/>
</dbReference>
<dbReference type="CDD" id="cd13445">
    <property type="entry name" value="CDI_inhibitor_EC869_like"/>
    <property type="match status" value="1"/>
</dbReference>